<organism evidence="1 2">
    <name type="scientific">Peredibacter starrii</name>
    <dbReference type="NCBI Taxonomy" id="28202"/>
    <lineage>
        <taxon>Bacteria</taxon>
        <taxon>Pseudomonadati</taxon>
        <taxon>Bdellovibrionota</taxon>
        <taxon>Bacteriovoracia</taxon>
        <taxon>Bacteriovoracales</taxon>
        <taxon>Bacteriovoracaceae</taxon>
        <taxon>Peredibacter</taxon>
    </lineage>
</organism>
<name>A0AAX4HTB1_9BACT</name>
<keyword evidence="2" id="KW-1185">Reference proteome</keyword>
<evidence type="ECO:0000313" key="1">
    <source>
        <dbReference type="EMBL" id="WPU66425.1"/>
    </source>
</evidence>
<evidence type="ECO:0008006" key="3">
    <source>
        <dbReference type="Google" id="ProtNLM"/>
    </source>
</evidence>
<proteinExistence type="predicted"/>
<dbReference type="Proteomes" id="UP001324634">
    <property type="component" value="Chromosome"/>
</dbReference>
<dbReference type="PROSITE" id="PS51257">
    <property type="entry name" value="PROKAR_LIPOPROTEIN"/>
    <property type="match status" value="1"/>
</dbReference>
<sequence length="299" mass="32242">MKRSEILIGMCLLATLVGCSDPGHQTRKPVTDTSTGELEPDSQMIHSGIHREKGAAPLTYAEEISKTIANNLPAAIYRTVPDIEKDDEGTDGINVNTRSSLGRPLTVCGGAGTFSGINARIADCASKNGEKAIWDGSRYGSSSEGTWQLVALLDSTKEIWLDTRTGMIWSDLIKNMESGATEFNWCKAAGSETLPTPSSGIDCNAEAAGEKVCTNLIIDEIGTQVEWRLPTRNDYLQADLDGLRFVLKRENANGLWTGTIKAGSTLRSEAWVYQSSNGTLVAGELTTTRNVRCIGVPRL</sequence>
<dbReference type="KEGG" id="psti:SOO65_06670"/>
<protein>
    <recommendedName>
        <fullName evidence="3">DUF1566 domain-containing protein</fullName>
    </recommendedName>
</protein>
<evidence type="ECO:0000313" key="2">
    <source>
        <dbReference type="Proteomes" id="UP001324634"/>
    </source>
</evidence>
<dbReference type="RefSeq" id="WP_321398618.1">
    <property type="nucleotide sequence ID" value="NZ_CP139487.1"/>
</dbReference>
<accession>A0AAX4HTB1</accession>
<dbReference type="AlphaFoldDB" id="A0AAX4HTB1"/>
<gene>
    <name evidence="1" type="ORF">SOO65_06670</name>
</gene>
<reference evidence="1 2" key="1">
    <citation type="submission" date="2023-11" db="EMBL/GenBank/DDBJ databases">
        <title>Peredibacter starrii A3.12.</title>
        <authorList>
            <person name="Mitchell R.J."/>
        </authorList>
    </citation>
    <scope>NUCLEOTIDE SEQUENCE [LARGE SCALE GENOMIC DNA]</scope>
    <source>
        <strain evidence="1 2">A3.12</strain>
    </source>
</reference>
<dbReference type="EMBL" id="CP139487">
    <property type="protein sequence ID" value="WPU66425.1"/>
    <property type="molecule type" value="Genomic_DNA"/>
</dbReference>